<dbReference type="GO" id="GO:0005829">
    <property type="term" value="C:cytosol"/>
    <property type="evidence" value="ECO:0007669"/>
    <property type="project" value="TreeGrafter"/>
</dbReference>
<dbReference type="InterPro" id="IPR051917">
    <property type="entry name" value="Transposase-Integrase"/>
</dbReference>
<dbReference type="PANTHER" id="PTHR10948:SF23">
    <property type="entry name" value="TRANSPOSASE INSI FOR INSERTION SEQUENCE ELEMENT IS30A-RELATED"/>
    <property type="match status" value="1"/>
</dbReference>
<accession>A0A841C6G8</accession>
<dbReference type="EMBL" id="JACHHV010000024">
    <property type="protein sequence ID" value="MBB5888403.1"/>
    <property type="molecule type" value="Genomic_DNA"/>
</dbReference>
<keyword evidence="2" id="KW-1185">Reference proteome</keyword>
<organism evidence="1 2">
    <name type="scientific">Lactovum miscens</name>
    <dbReference type="NCBI Taxonomy" id="190387"/>
    <lineage>
        <taxon>Bacteria</taxon>
        <taxon>Bacillati</taxon>
        <taxon>Bacillota</taxon>
        <taxon>Bacilli</taxon>
        <taxon>Lactobacillales</taxon>
        <taxon>Streptococcaceae</taxon>
        <taxon>Lactovum</taxon>
    </lineage>
</organism>
<evidence type="ECO:0000313" key="2">
    <source>
        <dbReference type="Proteomes" id="UP000562464"/>
    </source>
</evidence>
<proteinExistence type="predicted"/>
<dbReference type="GO" id="GO:0032196">
    <property type="term" value="P:transposition"/>
    <property type="evidence" value="ECO:0007669"/>
    <property type="project" value="TreeGrafter"/>
</dbReference>
<dbReference type="Proteomes" id="UP000562464">
    <property type="component" value="Unassembled WGS sequence"/>
</dbReference>
<comment type="caution">
    <text evidence="1">The sequence shown here is derived from an EMBL/GenBank/DDBJ whole genome shotgun (WGS) entry which is preliminary data.</text>
</comment>
<gene>
    <name evidence="1" type="ORF">HNQ37_001302</name>
</gene>
<dbReference type="PANTHER" id="PTHR10948">
    <property type="entry name" value="TRANSPOSASE"/>
    <property type="match status" value="1"/>
</dbReference>
<reference evidence="1 2" key="1">
    <citation type="submission" date="2020-08" db="EMBL/GenBank/DDBJ databases">
        <title>Genomic Encyclopedia of Type Strains, Phase IV (KMG-IV): sequencing the most valuable type-strain genomes for metagenomic binning, comparative biology and taxonomic classification.</title>
        <authorList>
            <person name="Goeker M."/>
        </authorList>
    </citation>
    <scope>NUCLEOTIDE SEQUENCE [LARGE SCALE GENOMIC DNA]</scope>
    <source>
        <strain evidence="1 2">DSM 14925</strain>
    </source>
</reference>
<dbReference type="GO" id="GO:0004803">
    <property type="term" value="F:transposase activity"/>
    <property type="evidence" value="ECO:0007669"/>
    <property type="project" value="TreeGrafter"/>
</dbReference>
<evidence type="ECO:0000313" key="1">
    <source>
        <dbReference type="EMBL" id="MBB5888403.1"/>
    </source>
</evidence>
<protein>
    <submittedName>
        <fullName evidence="1">IS30 family transposase</fullName>
    </submittedName>
</protein>
<name>A0A841C6G8_9LACT</name>
<feature type="non-terminal residue" evidence="1">
    <location>
        <position position="1"/>
    </location>
</feature>
<sequence>ENHNRMIRRFLPKGTKQTTAQAVAKIETWMAHYPRKMFKYQTPLQMYRGG</sequence>
<dbReference type="AlphaFoldDB" id="A0A841C6G8"/>